<dbReference type="GO" id="GO:0030170">
    <property type="term" value="F:pyridoxal phosphate binding"/>
    <property type="evidence" value="ECO:0007669"/>
    <property type="project" value="TreeGrafter"/>
</dbReference>
<organism evidence="1">
    <name type="scientific">uncultured prokaryote</name>
    <dbReference type="NCBI Taxonomy" id="198431"/>
    <lineage>
        <taxon>unclassified sequences</taxon>
        <taxon>environmental samples</taxon>
    </lineage>
</organism>
<dbReference type="GO" id="GO:0000271">
    <property type="term" value="P:polysaccharide biosynthetic process"/>
    <property type="evidence" value="ECO:0007669"/>
    <property type="project" value="TreeGrafter"/>
</dbReference>
<sequence>MDWVPIARPVVTEEDRRRVLEVLSSGKLSSGEWVERFEAAFAAYVQVPHAVATSSGTAGLEVLLEALGVGPGDEVVVPAFTFAATANAVVHRGARPVFVDIDPVTFNLDPSSVEDALRRHPRVRGIVAVHLYGLPAAADTLAELADRHGVWLVEDAAQAHGAALGGRRVGGFGVAAVFSFYPTKNMTTGEGGMVVARDPQLARRVRLLVHQGQSEPYRYEVVGHNYRMTNLAAALGLGQLERLDERNAARRRNAQTLTEVLRDLPGVLPPTEPEGYFHVYHQYTVRAQRRDELSRHLRARGVETRVYYPEPLPHTEPYRRLGYTPGGWPQAERASREVLSLPVHPALTEGDLRRVVDAVREFAQQVVASP</sequence>
<proteinExistence type="predicted"/>
<dbReference type="CDD" id="cd00616">
    <property type="entry name" value="AHBA_syn"/>
    <property type="match status" value="1"/>
</dbReference>
<accession>H5SLV0</accession>
<dbReference type="Pfam" id="PF01041">
    <property type="entry name" value="DegT_DnrJ_EryC1"/>
    <property type="match status" value="1"/>
</dbReference>
<name>H5SLV0_9ZZZZ</name>
<reference evidence="1" key="1">
    <citation type="journal article" date="2005" name="Environ. Microbiol.">
        <title>Genetic and functional properties of uncultivated thermophilic crenarchaeotes from a subsurface gold mine as revealed by analysis of genome fragments.</title>
        <authorList>
            <person name="Nunoura T."/>
            <person name="Hirayama H."/>
            <person name="Takami H."/>
            <person name="Oida H."/>
            <person name="Nishi S."/>
            <person name="Shimamura S."/>
            <person name="Suzuki Y."/>
            <person name="Inagaki F."/>
            <person name="Takai K."/>
            <person name="Nealson K.H."/>
            <person name="Horikoshi K."/>
        </authorList>
    </citation>
    <scope>NUCLEOTIDE SEQUENCE</scope>
</reference>
<gene>
    <name evidence="1" type="ORF">HGMM_F47C12C13</name>
</gene>
<dbReference type="InterPro" id="IPR015422">
    <property type="entry name" value="PyrdxlP-dep_Trfase_small"/>
</dbReference>
<dbReference type="EMBL" id="AP011767">
    <property type="protein sequence ID" value="BAL57136.1"/>
    <property type="molecule type" value="Genomic_DNA"/>
</dbReference>
<dbReference type="SUPFAM" id="SSF53383">
    <property type="entry name" value="PLP-dependent transferases"/>
    <property type="match status" value="1"/>
</dbReference>
<evidence type="ECO:0000313" key="1">
    <source>
        <dbReference type="EMBL" id="BAL57136.1"/>
    </source>
</evidence>
<dbReference type="GO" id="GO:0008483">
    <property type="term" value="F:transaminase activity"/>
    <property type="evidence" value="ECO:0007669"/>
    <property type="project" value="TreeGrafter"/>
</dbReference>
<protein>
    <submittedName>
        <fullName evidence="1">Pleiotropic regulatory protein DegT</fullName>
    </submittedName>
</protein>
<dbReference type="PIRSF" id="PIRSF000390">
    <property type="entry name" value="PLP_StrS"/>
    <property type="match status" value="1"/>
</dbReference>
<dbReference type="InterPro" id="IPR015421">
    <property type="entry name" value="PyrdxlP-dep_Trfase_major"/>
</dbReference>
<reference evidence="1" key="2">
    <citation type="journal article" date="2012" name="PLoS ONE">
        <title>A Deeply Branching Thermophilic Bacterium with an Ancient Acetyl-CoA Pathway Dominates a Subsurface Ecosystem.</title>
        <authorList>
            <person name="Takami H."/>
            <person name="Noguchi H."/>
            <person name="Takaki Y."/>
            <person name="Uchiyama I."/>
            <person name="Toyoda A."/>
            <person name="Nishi S."/>
            <person name="Chee G.-J."/>
            <person name="Arai W."/>
            <person name="Nunoura T."/>
            <person name="Itoh T."/>
            <person name="Hattori M."/>
            <person name="Takai K."/>
        </authorList>
    </citation>
    <scope>NUCLEOTIDE SEQUENCE</scope>
</reference>
<dbReference type="Gene3D" id="3.90.1150.10">
    <property type="entry name" value="Aspartate Aminotransferase, domain 1"/>
    <property type="match status" value="1"/>
</dbReference>
<dbReference type="InterPro" id="IPR015424">
    <property type="entry name" value="PyrdxlP-dep_Trfase"/>
</dbReference>
<dbReference type="Gene3D" id="3.40.640.10">
    <property type="entry name" value="Type I PLP-dependent aspartate aminotransferase-like (Major domain)"/>
    <property type="match status" value="1"/>
</dbReference>
<dbReference type="AlphaFoldDB" id="H5SLV0"/>
<dbReference type="PANTHER" id="PTHR30244">
    <property type="entry name" value="TRANSAMINASE"/>
    <property type="match status" value="1"/>
</dbReference>
<dbReference type="PANTHER" id="PTHR30244:SF34">
    <property type="entry name" value="DTDP-4-AMINO-4,6-DIDEOXYGALACTOSE TRANSAMINASE"/>
    <property type="match status" value="1"/>
</dbReference>
<dbReference type="InterPro" id="IPR000653">
    <property type="entry name" value="DegT/StrS_aminotransferase"/>
</dbReference>